<evidence type="ECO:0000313" key="2">
    <source>
        <dbReference type="Proteomes" id="UP000223102"/>
    </source>
</evidence>
<sequence length="253" mass="29957">MSKGEERLGEIRFNKFGSEMKIVEYNNAHDVWVEFEHGNRVHTEYKHFKKGVVKNPYDKSVFNVGCLGEGLYKSKINYKYTPQYISWRNMMMRCYDKKFHEKQSSYSVCSVAEEWHNFQNFAKWYDENYYEIEGQSMHLDKDILVKGNNIYSPDKCVFVPRSINIIFTKREARRGELPIGVCFDKITEKYQALCNNGNGKQAYLGRFHTPEESFKAYKGYKEDLIMQVAEQYKSMIPQTLYDALISYKVEIND</sequence>
<dbReference type="Proteomes" id="UP000223102">
    <property type="component" value="Segment"/>
</dbReference>
<accession>A0A218KBR8</accession>
<name>A0A218KBR8_9CAUD</name>
<protein>
    <submittedName>
        <fullName evidence="1">Putative AP2 domain-containing protein</fullName>
    </submittedName>
</protein>
<evidence type="ECO:0000313" key="1">
    <source>
        <dbReference type="EMBL" id="AKQ08337.1"/>
    </source>
</evidence>
<organism evidence="1 2">
    <name type="scientific">Bacillus phage PBC2</name>
    <dbReference type="NCBI Taxonomy" id="1675029"/>
    <lineage>
        <taxon>Viruses</taxon>
        <taxon>Duplodnaviria</taxon>
        <taxon>Heunggongvirae</taxon>
        <taxon>Uroviricota</taxon>
        <taxon>Caudoviricetes</taxon>
        <taxon>Andregratiavirinae</taxon>
        <taxon>Haetaevirus</taxon>
        <taxon>Haetaevirus PBC2</taxon>
    </lineage>
</organism>
<gene>
    <name evidence="1" type="ORF">PBC2_022</name>
</gene>
<proteinExistence type="predicted"/>
<dbReference type="EMBL" id="KT070867">
    <property type="protein sequence ID" value="AKQ08337.1"/>
    <property type="molecule type" value="Genomic_DNA"/>
</dbReference>
<reference evidence="1 2" key="1">
    <citation type="submission" date="2015-06" db="EMBL/GenBank/DDBJ databases">
        <title>Complete genome sequence of Bacillus cereus phage PBC2.</title>
        <authorList>
            <person name="Kong M."/>
            <person name="Ryu S."/>
        </authorList>
    </citation>
    <scope>NUCLEOTIDE SEQUENCE [LARGE SCALE GENOMIC DNA]</scope>
</reference>
<keyword evidence="2" id="KW-1185">Reference proteome</keyword>